<proteinExistence type="predicted"/>
<evidence type="ECO:0000313" key="4">
    <source>
        <dbReference type="Proteomes" id="UP000239425"/>
    </source>
</evidence>
<dbReference type="RefSeq" id="WP_104207007.1">
    <property type="nucleotide sequence ID" value="NZ_PHHC01000096.1"/>
</dbReference>
<dbReference type="EMBL" id="PHHC01000096">
    <property type="protein sequence ID" value="PPE03486.1"/>
    <property type="molecule type" value="Genomic_DNA"/>
</dbReference>
<dbReference type="Gene3D" id="2.60.15.10">
    <property type="entry name" value="F0F1 ATP synthase delta/epsilon subunit, N-terminal"/>
    <property type="match status" value="1"/>
</dbReference>
<protein>
    <submittedName>
        <fullName evidence="3">F0F1 ATP synthase subunit epsilon</fullName>
    </submittedName>
</protein>
<keyword evidence="1" id="KW-0139">CF(1)</keyword>
<reference evidence="3 4" key="1">
    <citation type="submission" date="2017-11" db="EMBL/GenBank/DDBJ databases">
        <title>Comparative genomic analysis of Holospora spp., intranuclear symbionts of paramecia.</title>
        <authorList>
            <person name="Garushyants S.K."/>
            <person name="Beliavskaya A."/>
            <person name="Malko D.B."/>
            <person name="Logacheva M.D."/>
            <person name="Rautian M.S."/>
            <person name="Gelfand M.S."/>
        </authorList>
    </citation>
    <scope>NUCLEOTIDE SEQUENCE [LARGE SCALE GENOMIC DNA]</scope>
    <source>
        <strain evidence="4">02AZ16</strain>
    </source>
</reference>
<feature type="domain" description="ATP synthase F1 complex delta/epsilon subunit N-terminal" evidence="2">
    <location>
        <begin position="11"/>
        <end position="82"/>
    </location>
</feature>
<evidence type="ECO:0000256" key="1">
    <source>
        <dbReference type="ARBA" id="ARBA00023196"/>
    </source>
</evidence>
<name>A0A2S5R825_9PROT</name>
<dbReference type="GO" id="GO:0045259">
    <property type="term" value="C:proton-transporting ATP synthase complex"/>
    <property type="evidence" value="ECO:0007669"/>
    <property type="project" value="UniProtKB-KW"/>
</dbReference>
<keyword evidence="4" id="KW-1185">Reference proteome</keyword>
<dbReference type="OrthoDB" id="8480397at2"/>
<dbReference type="SUPFAM" id="SSF51344">
    <property type="entry name" value="Epsilon subunit of F1F0-ATP synthase N-terminal domain"/>
    <property type="match status" value="1"/>
</dbReference>
<keyword evidence="1" id="KW-0066">ATP synthesis</keyword>
<dbReference type="Pfam" id="PF02823">
    <property type="entry name" value="ATP-synt_DE_N"/>
    <property type="match status" value="1"/>
</dbReference>
<dbReference type="Proteomes" id="UP000239425">
    <property type="component" value="Unassembled WGS sequence"/>
</dbReference>
<gene>
    <name evidence="3" type="ORF">HCUR_01025</name>
</gene>
<dbReference type="InterPro" id="IPR020546">
    <property type="entry name" value="ATP_synth_F1_dsu/esu_N"/>
</dbReference>
<accession>A0A2S5R825</accession>
<evidence type="ECO:0000259" key="2">
    <source>
        <dbReference type="Pfam" id="PF02823"/>
    </source>
</evidence>
<evidence type="ECO:0000313" key="3">
    <source>
        <dbReference type="EMBL" id="PPE03486.1"/>
    </source>
</evidence>
<dbReference type="AlphaFoldDB" id="A0A2S5R825"/>
<comment type="caution">
    <text evidence="3">The sequence shown here is derived from an EMBL/GenBank/DDBJ whole genome shotgun (WGS) entry which is preliminary data.</text>
</comment>
<dbReference type="InterPro" id="IPR036771">
    <property type="entry name" value="ATPsynth_dsu/esu_N"/>
</dbReference>
<organism evidence="3 4">
    <name type="scientific">Holospora curviuscula</name>
    <dbReference type="NCBI Taxonomy" id="1082868"/>
    <lineage>
        <taxon>Bacteria</taxon>
        <taxon>Pseudomonadati</taxon>
        <taxon>Pseudomonadota</taxon>
        <taxon>Alphaproteobacteria</taxon>
        <taxon>Holosporales</taxon>
        <taxon>Holosporaceae</taxon>
        <taxon>Holospora</taxon>
    </lineage>
</organism>
<sequence>MHSFPERATFRVTLKHINRAVYSGNIERMIFPTSTGDLDIGPDHCTLFQVVTPGWIKLWPVQEVTSLEFLSTGGVLEILHNHAILDAFHLVEAHQRPQVESLLKTLHNFYHDF</sequence>
<dbReference type="GO" id="GO:0015986">
    <property type="term" value="P:proton motive force-driven ATP synthesis"/>
    <property type="evidence" value="ECO:0007669"/>
    <property type="project" value="InterPro"/>
</dbReference>